<dbReference type="Pfam" id="PF00266">
    <property type="entry name" value="Aminotran_5"/>
    <property type="match status" value="1"/>
</dbReference>
<protein>
    <submittedName>
        <fullName evidence="3">Aminotransferase class V-fold PLP-dependent enzyme</fullName>
    </submittedName>
</protein>
<keyword evidence="4" id="KW-1185">Reference proteome</keyword>
<keyword evidence="3" id="KW-0032">Aminotransferase</keyword>
<dbReference type="PANTHER" id="PTHR43586">
    <property type="entry name" value="CYSTEINE DESULFURASE"/>
    <property type="match status" value="1"/>
</dbReference>
<keyword evidence="3" id="KW-0808">Transferase</keyword>
<evidence type="ECO:0000313" key="4">
    <source>
        <dbReference type="Proteomes" id="UP000434044"/>
    </source>
</evidence>
<dbReference type="Gene3D" id="3.40.640.10">
    <property type="entry name" value="Type I PLP-dependent aspartate aminotransferase-like (Major domain)"/>
    <property type="match status" value="1"/>
</dbReference>
<dbReference type="OrthoDB" id="9764293at2"/>
<dbReference type="EMBL" id="WNKT01000014">
    <property type="protein sequence ID" value="MTW21153.1"/>
    <property type="molecule type" value="Genomic_DNA"/>
</dbReference>
<evidence type="ECO:0000256" key="1">
    <source>
        <dbReference type="ARBA" id="ARBA00022898"/>
    </source>
</evidence>
<feature type="domain" description="Aminotransferase class V" evidence="2">
    <location>
        <begin position="54"/>
        <end position="337"/>
    </location>
</feature>
<comment type="caution">
    <text evidence="3">The sequence shown here is derived from an EMBL/GenBank/DDBJ whole genome shotgun (WGS) entry which is preliminary data.</text>
</comment>
<accession>A0A6N8EA34</accession>
<dbReference type="InterPro" id="IPR015421">
    <property type="entry name" value="PyrdxlP-dep_Trfase_major"/>
</dbReference>
<proteinExistence type="predicted"/>
<keyword evidence="1" id="KW-0663">Pyridoxal phosphate</keyword>
<sequence length="379" mass="42437">MSDEFVLDPGLCHLNHAAVGPWPRRAVAAVTCFAEENARLGSLGYLDWLGVEQRLRERLAELIGAERASDIALAKNTSEALSVIAHGLPWTPGDNIVGIAQEFPSNRVVWESLADQGVTWRALDLDRSRDPEADLIALCDDSTRMIAVSWVQYASGLRLDLERLGAWCRANAVLLCVDAIQGLGALPFDLRRFQADFVVADGHKWMLGPEGLALLYVRPEWRERLRLRQFGWHMVEHSGDFDRTDWTPASDARRFECGSPNLLGTHALEASLSLLAEIGMDEVWNRLQARTDHLIGLIDERGFELLTPRAPERRAGIVTFRVPGESAARLYPLLMARRVLCAQRGGGLRFSPHFYTEFETLERAMRLLDDILSESTDSL</sequence>
<dbReference type="PANTHER" id="PTHR43586:SF15">
    <property type="entry name" value="BLR3095 PROTEIN"/>
    <property type="match status" value="1"/>
</dbReference>
<dbReference type="InterPro" id="IPR015424">
    <property type="entry name" value="PyrdxlP-dep_Trfase"/>
</dbReference>
<dbReference type="Gene3D" id="3.90.1150.10">
    <property type="entry name" value="Aspartate Aminotransferase, domain 1"/>
    <property type="match status" value="1"/>
</dbReference>
<organism evidence="3 4">
    <name type="scientific">Allochromatium palmeri</name>
    <dbReference type="NCBI Taxonomy" id="231048"/>
    <lineage>
        <taxon>Bacteria</taxon>
        <taxon>Pseudomonadati</taxon>
        <taxon>Pseudomonadota</taxon>
        <taxon>Gammaproteobacteria</taxon>
        <taxon>Chromatiales</taxon>
        <taxon>Chromatiaceae</taxon>
        <taxon>Allochromatium</taxon>
    </lineage>
</organism>
<dbReference type="InterPro" id="IPR000192">
    <property type="entry name" value="Aminotrans_V_dom"/>
</dbReference>
<evidence type="ECO:0000313" key="3">
    <source>
        <dbReference type="EMBL" id="MTW21153.1"/>
    </source>
</evidence>
<dbReference type="Proteomes" id="UP000434044">
    <property type="component" value="Unassembled WGS sequence"/>
</dbReference>
<dbReference type="AlphaFoldDB" id="A0A6N8EA34"/>
<dbReference type="InterPro" id="IPR015422">
    <property type="entry name" value="PyrdxlP-dep_Trfase_small"/>
</dbReference>
<reference evidence="3 4" key="1">
    <citation type="submission" date="2019-11" db="EMBL/GenBank/DDBJ databases">
        <title>Whole-genome sequence of the anaerobic purple sulfur bacterium Allochromatium palmeri DSM 15591.</title>
        <authorList>
            <person name="Kyndt J.A."/>
            <person name="Meyer T.E."/>
        </authorList>
    </citation>
    <scope>NUCLEOTIDE SEQUENCE [LARGE SCALE GENOMIC DNA]</scope>
    <source>
        <strain evidence="3 4">DSM 15591</strain>
    </source>
</reference>
<dbReference type="GO" id="GO:0008483">
    <property type="term" value="F:transaminase activity"/>
    <property type="evidence" value="ECO:0007669"/>
    <property type="project" value="UniProtKB-KW"/>
</dbReference>
<dbReference type="SUPFAM" id="SSF53383">
    <property type="entry name" value="PLP-dependent transferases"/>
    <property type="match status" value="1"/>
</dbReference>
<evidence type="ECO:0000259" key="2">
    <source>
        <dbReference type="Pfam" id="PF00266"/>
    </source>
</evidence>
<gene>
    <name evidence="3" type="ORF">GJ668_08585</name>
</gene>
<name>A0A6N8EA34_9GAMM</name>
<dbReference type="RefSeq" id="WP_155449735.1">
    <property type="nucleotide sequence ID" value="NZ_WNKT01000014.1"/>
</dbReference>